<gene>
    <name evidence="1" type="ORF">EHI47_04560</name>
</gene>
<organism evidence="1 2">
    <name type="scientific">Rhizobium leguminosarum</name>
    <dbReference type="NCBI Taxonomy" id="384"/>
    <lineage>
        <taxon>Bacteria</taxon>
        <taxon>Pseudomonadati</taxon>
        <taxon>Pseudomonadota</taxon>
        <taxon>Alphaproteobacteria</taxon>
        <taxon>Hyphomicrobiales</taxon>
        <taxon>Rhizobiaceae</taxon>
        <taxon>Rhizobium/Agrobacterium group</taxon>
        <taxon>Rhizobium</taxon>
    </lineage>
</organism>
<accession>A0A444I9R3</accession>
<protein>
    <submittedName>
        <fullName evidence="1">Uncharacterized protein</fullName>
    </submittedName>
</protein>
<name>A0A444I9R3_RHILE</name>
<evidence type="ECO:0000313" key="2">
    <source>
        <dbReference type="Proteomes" id="UP000283817"/>
    </source>
</evidence>
<reference evidence="1 2" key="1">
    <citation type="submission" date="2019-01" db="EMBL/GenBank/DDBJ databases">
        <title>RHIZO-ID as a novel technology for direct rhizobia identification.</title>
        <authorList>
            <person name="De Meyer S.E."/>
        </authorList>
    </citation>
    <scope>NUCLEOTIDE SEQUENCE [LARGE SCALE GENOMIC DNA]</scope>
    <source>
        <strain evidence="1 2">WSM448</strain>
    </source>
</reference>
<proteinExistence type="predicted"/>
<dbReference type="AlphaFoldDB" id="A0A444I9R3"/>
<evidence type="ECO:0000313" key="1">
    <source>
        <dbReference type="EMBL" id="RWX35515.1"/>
    </source>
</evidence>
<dbReference type="EMBL" id="SBHX01000011">
    <property type="protein sequence ID" value="RWX35515.1"/>
    <property type="molecule type" value="Genomic_DNA"/>
</dbReference>
<sequence>MERLCPSERTHGALAVGKWFRILRLCAIALLHNSLNRNRFEDKIMQPFKVLQRPLRLSKRRAAL</sequence>
<comment type="caution">
    <text evidence="1">The sequence shown here is derived from an EMBL/GenBank/DDBJ whole genome shotgun (WGS) entry which is preliminary data.</text>
</comment>
<dbReference type="Proteomes" id="UP000283817">
    <property type="component" value="Unassembled WGS sequence"/>
</dbReference>